<feature type="domain" description="NADP-dependent oxidoreductase" evidence="7">
    <location>
        <begin position="34"/>
        <end position="285"/>
    </location>
</feature>
<dbReference type="AlphaFoldDB" id="A0A9P7NFW1"/>
<dbReference type="SUPFAM" id="SSF51430">
    <property type="entry name" value="NAD(P)-linked oxidoreductase"/>
    <property type="match status" value="1"/>
</dbReference>
<dbReference type="FunFam" id="3.20.20.100:FF:000002">
    <property type="entry name" value="2,5-diketo-D-gluconic acid reductase A"/>
    <property type="match status" value="1"/>
</dbReference>
<evidence type="ECO:0000256" key="2">
    <source>
        <dbReference type="ARBA" id="ARBA00022857"/>
    </source>
</evidence>
<evidence type="ECO:0000256" key="1">
    <source>
        <dbReference type="ARBA" id="ARBA00007905"/>
    </source>
</evidence>
<dbReference type="GO" id="GO:0016652">
    <property type="term" value="F:oxidoreductase activity, acting on NAD(P)H as acceptor"/>
    <property type="evidence" value="ECO:0007669"/>
    <property type="project" value="InterPro"/>
</dbReference>
<dbReference type="GO" id="GO:0016616">
    <property type="term" value="F:oxidoreductase activity, acting on the CH-OH group of donors, NAD or NADP as acceptor"/>
    <property type="evidence" value="ECO:0007669"/>
    <property type="project" value="UniProtKB-ARBA"/>
</dbReference>
<dbReference type="InterPro" id="IPR036812">
    <property type="entry name" value="NAD(P)_OxRdtase_dom_sf"/>
</dbReference>
<dbReference type="Proteomes" id="UP000748025">
    <property type="component" value="Unassembled WGS sequence"/>
</dbReference>
<feature type="active site" description="Proton donor" evidence="4">
    <location>
        <position position="71"/>
    </location>
</feature>
<evidence type="ECO:0000256" key="3">
    <source>
        <dbReference type="ARBA" id="ARBA00023002"/>
    </source>
</evidence>
<dbReference type="PROSITE" id="PS00062">
    <property type="entry name" value="ALDOKETO_REDUCTASE_2"/>
    <property type="match status" value="1"/>
</dbReference>
<evidence type="ECO:0000256" key="4">
    <source>
        <dbReference type="PIRSR" id="PIRSR000097-1"/>
    </source>
</evidence>
<organism evidence="8 9">
    <name type="scientific">Claviceps pusilla</name>
    <dbReference type="NCBI Taxonomy" id="123648"/>
    <lineage>
        <taxon>Eukaryota</taxon>
        <taxon>Fungi</taxon>
        <taxon>Dikarya</taxon>
        <taxon>Ascomycota</taxon>
        <taxon>Pezizomycotina</taxon>
        <taxon>Sordariomycetes</taxon>
        <taxon>Hypocreomycetidae</taxon>
        <taxon>Hypocreales</taxon>
        <taxon>Clavicipitaceae</taxon>
        <taxon>Claviceps</taxon>
    </lineage>
</organism>
<comment type="similarity">
    <text evidence="1">Belongs to the aldo/keto reductase family.</text>
</comment>
<protein>
    <recommendedName>
        <fullName evidence="7">NADP-dependent oxidoreductase domain-containing protein</fullName>
    </recommendedName>
</protein>
<dbReference type="CDD" id="cd19120">
    <property type="entry name" value="AKR_AKR3C2-3"/>
    <property type="match status" value="1"/>
</dbReference>
<keyword evidence="2" id="KW-0521">NADP</keyword>
<dbReference type="PANTHER" id="PTHR43827">
    <property type="entry name" value="2,5-DIKETO-D-GLUCONIC ACID REDUCTASE"/>
    <property type="match status" value="1"/>
</dbReference>
<accession>A0A9P7NFW1</accession>
<dbReference type="InterPro" id="IPR044494">
    <property type="entry name" value="AKR3C2/3"/>
</dbReference>
<dbReference type="PROSITE" id="PS00798">
    <property type="entry name" value="ALDOKETO_REDUCTASE_1"/>
    <property type="match status" value="1"/>
</dbReference>
<feature type="site" description="Lowers pKa of active site Tyr" evidence="6">
    <location>
        <position position="96"/>
    </location>
</feature>
<comment type="caution">
    <text evidence="8">The sequence shown here is derived from an EMBL/GenBank/DDBJ whole genome shotgun (WGS) entry which is preliminary data.</text>
</comment>
<dbReference type="InterPro" id="IPR018170">
    <property type="entry name" value="Aldo/ket_reductase_CS"/>
</dbReference>
<evidence type="ECO:0000256" key="6">
    <source>
        <dbReference type="PIRSR" id="PIRSR000097-3"/>
    </source>
</evidence>
<evidence type="ECO:0000313" key="9">
    <source>
        <dbReference type="Proteomes" id="UP000748025"/>
    </source>
</evidence>
<dbReference type="Pfam" id="PF00248">
    <property type="entry name" value="Aldo_ket_red"/>
    <property type="match status" value="1"/>
</dbReference>
<dbReference type="OrthoDB" id="416253at2759"/>
<feature type="binding site" evidence="5">
    <location>
        <position position="127"/>
    </location>
    <ligand>
        <name>substrate</name>
    </ligand>
</feature>
<gene>
    <name evidence="8" type="ORF">E4U43_002469</name>
</gene>
<dbReference type="InterPro" id="IPR023210">
    <property type="entry name" value="NADP_OxRdtase_dom"/>
</dbReference>
<dbReference type="InterPro" id="IPR020471">
    <property type="entry name" value="AKR"/>
</dbReference>
<proteinExistence type="inferred from homology"/>
<dbReference type="PANTHER" id="PTHR43827:SF3">
    <property type="entry name" value="NADP-DEPENDENT OXIDOREDUCTASE DOMAIN-CONTAINING PROTEIN"/>
    <property type="match status" value="1"/>
</dbReference>
<dbReference type="PIRSF" id="PIRSF000097">
    <property type="entry name" value="AKR"/>
    <property type="match status" value="1"/>
</dbReference>
<dbReference type="EMBL" id="SRPW01000188">
    <property type="protein sequence ID" value="KAG6017024.1"/>
    <property type="molecule type" value="Genomic_DNA"/>
</dbReference>
<evidence type="ECO:0000256" key="5">
    <source>
        <dbReference type="PIRSR" id="PIRSR000097-2"/>
    </source>
</evidence>
<dbReference type="PRINTS" id="PR00069">
    <property type="entry name" value="ALDKETRDTASE"/>
</dbReference>
<evidence type="ECO:0000259" key="7">
    <source>
        <dbReference type="Pfam" id="PF00248"/>
    </source>
</evidence>
<dbReference type="Gene3D" id="3.20.20.100">
    <property type="entry name" value="NADP-dependent oxidoreductase domain"/>
    <property type="match status" value="1"/>
</dbReference>
<reference evidence="8" key="1">
    <citation type="journal article" date="2020" name="bioRxiv">
        <title>Whole genome comparisons of ergot fungi reveals the divergence and evolution of species within the genus Claviceps are the result of varying mechanisms driving genome evolution and host range expansion.</title>
        <authorList>
            <person name="Wyka S.A."/>
            <person name="Mondo S.J."/>
            <person name="Liu M."/>
            <person name="Dettman J."/>
            <person name="Nalam V."/>
            <person name="Broders K.D."/>
        </authorList>
    </citation>
    <scope>NUCLEOTIDE SEQUENCE</scope>
    <source>
        <strain evidence="8">CCC 602</strain>
    </source>
</reference>
<keyword evidence="3" id="KW-0560">Oxidoreductase</keyword>
<keyword evidence="9" id="KW-1185">Reference proteome</keyword>
<evidence type="ECO:0000313" key="8">
    <source>
        <dbReference type="EMBL" id="KAG6017024.1"/>
    </source>
</evidence>
<name>A0A9P7NFW1_9HYPO</name>
<sequence>MTSSTSASASASKASFPPLLKLNDGNEIPVLAYGLGTANYKSDSGFDQGIVDVTKQAIDVGYRHLDGAEVYGNEEELGAAIKASGIPRDQLYVTTKLHPAQKRPTEEAFQDSLKKLGLDFVDLYLIHAPFAAASEEDLQRTWADMEAIKASGRAKSIGVSNFLQEHLETILKTAKVPPVINQIEFHPYLQHGDLVAFHKKHDIAVSCYGPLIPLTKAKGGPVDQIWTDLAKKYGVSESEIGLRWIIDQGLVALTTSSKRDRLEGFLTKLSSFTLTKEEVTQIAEAGNKKHFRAFWGEKFDANDRR</sequence>